<evidence type="ECO:0000313" key="2">
    <source>
        <dbReference type="Proteomes" id="UP000027135"/>
    </source>
</evidence>
<dbReference type="EMBL" id="KK853301">
    <property type="protein sequence ID" value="KDR08751.1"/>
    <property type="molecule type" value="Genomic_DNA"/>
</dbReference>
<accession>A0A067QTC0</accession>
<proteinExistence type="predicted"/>
<dbReference type="OMA" id="FALCGDY"/>
<keyword evidence="2" id="KW-1185">Reference proteome</keyword>
<dbReference type="Proteomes" id="UP000027135">
    <property type="component" value="Unassembled WGS sequence"/>
</dbReference>
<dbReference type="InterPro" id="IPR032675">
    <property type="entry name" value="LRR_dom_sf"/>
</dbReference>
<name>A0A067QTC0_ZOONE</name>
<dbReference type="SUPFAM" id="SSF52047">
    <property type="entry name" value="RNI-like"/>
    <property type="match status" value="1"/>
</dbReference>
<dbReference type="AlphaFoldDB" id="A0A067QTC0"/>
<dbReference type="InterPro" id="IPR006553">
    <property type="entry name" value="Leu-rich_rpt_Cys-con_subtyp"/>
</dbReference>
<protein>
    <submittedName>
        <fullName evidence="1">Putative RNA-binding protein EEED8.10</fullName>
    </submittedName>
</protein>
<dbReference type="eggNOG" id="KOG1947">
    <property type="taxonomic scope" value="Eukaryota"/>
</dbReference>
<organism evidence="1 2">
    <name type="scientific">Zootermopsis nevadensis</name>
    <name type="common">Dampwood termite</name>
    <dbReference type="NCBI Taxonomy" id="136037"/>
    <lineage>
        <taxon>Eukaryota</taxon>
        <taxon>Metazoa</taxon>
        <taxon>Ecdysozoa</taxon>
        <taxon>Arthropoda</taxon>
        <taxon>Hexapoda</taxon>
        <taxon>Insecta</taxon>
        <taxon>Pterygota</taxon>
        <taxon>Neoptera</taxon>
        <taxon>Polyneoptera</taxon>
        <taxon>Dictyoptera</taxon>
        <taxon>Blattodea</taxon>
        <taxon>Blattoidea</taxon>
        <taxon>Termitoidae</taxon>
        <taxon>Termopsidae</taxon>
        <taxon>Zootermopsis</taxon>
    </lineage>
</organism>
<gene>
    <name evidence="1" type="ORF">L798_01487</name>
</gene>
<dbReference type="Gene3D" id="3.80.10.10">
    <property type="entry name" value="Ribonuclease Inhibitor"/>
    <property type="match status" value="2"/>
</dbReference>
<evidence type="ECO:0000313" key="1">
    <source>
        <dbReference type="EMBL" id="KDR08751.1"/>
    </source>
</evidence>
<dbReference type="PANTHER" id="PTHR13318">
    <property type="entry name" value="PARTNER OF PAIRED, ISOFORM B-RELATED"/>
    <property type="match status" value="1"/>
</dbReference>
<dbReference type="PANTHER" id="PTHR13318:SF247">
    <property type="entry name" value="GH16156P"/>
    <property type="match status" value="1"/>
</dbReference>
<reference evidence="1 2" key="1">
    <citation type="journal article" date="2014" name="Nat. Commun.">
        <title>Molecular traces of alternative social organization in a termite genome.</title>
        <authorList>
            <person name="Terrapon N."/>
            <person name="Li C."/>
            <person name="Robertson H.M."/>
            <person name="Ji L."/>
            <person name="Meng X."/>
            <person name="Booth W."/>
            <person name="Chen Z."/>
            <person name="Childers C.P."/>
            <person name="Glastad K.M."/>
            <person name="Gokhale K."/>
            <person name="Gowin J."/>
            <person name="Gronenberg W."/>
            <person name="Hermansen R.A."/>
            <person name="Hu H."/>
            <person name="Hunt B.G."/>
            <person name="Huylmans A.K."/>
            <person name="Khalil S.M."/>
            <person name="Mitchell R.D."/>
            <person name="Munoz-Torres M.C."/>
            <person name="Mustard J.A."/>
            <person name="Pan H."/>
            <person name="Reese J.T."/>
            <person name="Scharf M.E."/>
            <person name="Sun F."/>
            <person name="Vogel H."/>
            <person name="Xiao J."/>
            <person name="Yang W."/>
            <person name="Yang Z."/>
            <person name="Yang Z."/>
            <person name="Zhou J."/>
            <person name="Zhu J."/>
            <person name="Brent C.S."/>
            <person name="Elsik C.G."/>
            <person name="Goodisman M.A."/>
            <person name="Liberles D.A."/>
            <person name="Roe R.M."/>
            <person name="Vargo E.L."/>
            <person name="Vilcinskas A."/>
            <person name="Wang J."/>
            <person name="Bornberg-Bauer E."/>
            <person name="Korb J."/>
            <person name="Zhang G."/>
            <person name="Liebig J."/>
        </authorList>
    </citation>
    <scope>NUCLEOTIDE SEQUENCE [LARGE SCALE GENOMIC DNA]</scope>
    <source>
        <tissue evidence="1">Whole organism</tissue>
    </source>
</reference>
<dbReference type="GO" id="GO:0019005">
    <property type="term" value="C:SCF ubiquitin ligase complex"/>
    <property type="evidence" value="ECO:0007669"/>
    <property type="project" value="TreeGrafter"/>
</dbReference>
<dbReference type="SMART" id="SM00367">
    <property type="entry name" value="LRR_CC"/>
    <property type="match status" value="7"/>
</dbReference>
<dbReference type="GO" id="GO:0031146">
    <property type="term" value="P:SCF-dependent proteasomal ubiquitin-dependent protein catabolic process"/>
    <property type="evidence" value="ECO:0007669"/>
    <property type="project" value="TreeGrafter"/>
</dbReference>
<sequence>MMVYEPMLLSLFVQQNKDISSVGSPRTCALPLVGGKQAENLFCKRWKEVCLDMWVYQKHLDFTSLFSLSSASYLDMPILEAFLKRCGRNLQSLDLCHGPHCLNASVHRIIATYCKNLRCLNLAGLPVTSYGLRFLSTISHELRVLNLDSCSGIFDKDLQKMFRECQHLESVTLSHNNKLTGKCVRGLAHAPLKILVMDGCNSIRPGSLVSGLRELKSLTSLSLNSCATLSSSDVSGIMGAVPKLRSLSLAEYFPLLSSTALKALDQLHDLISLNLQLNLAVNDQIMDAITRSCLKIEELNITGCSVHSWESGSITDSGLRSLAALPNLFNLSMSYMANVSDAALEAVARKGKLRKLVCRGCPTFTDVACISVVTSCSELELFDFSGCDLVTDAIVQAALDSVKLRTNGVKLTLVVGATSVCGSAPVEKNPLLEVDFSDLCIARLRPDFVDEIYFPSSDNEDFDYMDDLCDWDWDCHSLFTGDDDDDDFYEDFSDDGDYYED</sequence>
<dbReference type="InParanoid" id="A0A067QTC0"/>